<reference evidence="3" key="2">
    <citation type="submission" date="2017-09" db="EMBL/GenBank/DDBJ databases">
        <title>FDA dAtabase for Regulatory Grade micrObial Sequences (FDA-ARGOS): Supporting development and validation of Infectious Disease Dx tests.</title>
        <authorList>
            <person name="Minogue T."/>
            <person name="Wolcott M."/>
            <person name="Wasieloski L."/>
            <person name="Aguilar W."/>
            <person name="Moore D."/>
            <person name="Tallon L."/>
            <person name="Sadzewicz L."/>
            <person name="Ott S."/>
            <person name="Zhao X."/>
            <person name="Nagaraj S."/>
            <person name="Vavikolanu K."/>
            <person name="Aluvathingal J."/>
            <person name="Nadendla S."/>
            <person name="Sichtig H."/>
        </authorList>
    </citation>
    <scope>NUCLEOTIDE SEQUENCE [LARGE SCALE GENOMIC DNA]</scope>
    <source>
        <strain evidence="3">FDAARGOS_387</strain>
    </source>
</reference>
<evidence type="ECO:0000313" key="3">
    <source>
        <dbReference type="Proteomes" id="UP000224974"/>
    </source>
</evidence>
<gene>
    <name evidence="1" type="ORF">CRN84_17860</name>
    <name evidence="2" type="ORF">NCTC12282_04940</name>
</gene>
<dbReference type="STRING" id="1111728.GCA_000427805_04556"/>
<reference evidence="2 4" key="3">
    <citation type="submission" date="2019-03" db="EMBL/GenBank/DDBJ databases">
        <authorList>
            <consortium name="Pathogen Informatics"/>
        </authorList>
    </citation>
    <scope>NUCLEOTIDE SEQUENCE [LARGE SCALE GENOMIC DNA]</scope>
    <source>
        <strain evidence="2 4">NCTC12282</strain>
    </source>
</reference>
<accession>A0A2C6DQI7</accession>
<evidence type="ECO:0000313" key="4">
    <source>
        <dbReference type="Proteomes" id="UP000373449"/>
    </source>
</evidence>
<dbReference type="Proteomes" id="UP000224974">
    <property type="component" value="Unassembled WGS sequence"/>
</dbReference>
<organism evidence="1 3">
    <name type="scientific">Budvicia aquatica</name>
    <dbReference type="NCBI Taxonomy" id="82979"/>
    <lineage>
        <taxon>Bacteria</taxon>
        <taxon>Pseudomonadati</taxon>
        <taxon>Pseudomonadota</taxon>
        <taxon>Gammaproteobacteria</taxon>
        <taxon>Enterobacterales</taxon>
        <taxon>Budviciaceae</taxon>
        <taxon>Budvicia</taxon>
    </lineage>
</organism>
<reference evidence="1" key="1">
    <citation type="submission" date="2017-09" db="EMBL/GenBank/DDBJ databases">
        <title>FDA dAtabase for Regulatory Grade micrObial Sequences (FDA-ARGOS): Supporting development and validation of Infectious Disease Dx tests.</title>
        <authorList>
            <person name="Minogue T."/>
            <person name="Wolcott M."/>
            <person name="Wasieloski L."/>
            <person name="Aguilar W."/>
            <person name="Moore D."/>
            <person name="Tallon L.J."/>
            <person name="Sadzewicz L."/>
            <person name="Ott S."/>
            <person name="Zhao X."/>
            <person name="Nagaraj S."/>
            <person name="Vavikolanu K."/>
            <person name="Aluvathingal J."/>
            <person name="Nadendla S."/>
            <person name="Sichtig H."/>
        </authorList>
    </citation>
    <scope>NUCLEOTIDE SEQUENCE</scope>
    <source>
        <strain evidence="1">FDAARGOS_387</strain>
    </source>
</reference>
<dbReference type="Proteomes" id="UP000373449">
    <property type="component" value="Unassembled WGS sequence"/>
</dbReference>
<sequence>MKNNTSIDGISITADNLQSLLCILHEREPKQLGGVEVHSTIGLAWDLACKISSWLEKEAEKDE</sequence>
<protein>
    <submittedName>
        <fullName evidence="1">Uncharacterized protein</fullName>
    </submittedName>
</protein>
<keyword evidence="3" id="KW-1185">Reference proteome</keyword>
<name>A0A2C6DQI7_9GAMM</name>
<dbReference type="OrthoDB" id="6640970at2"/>
<dbReference type="EMBL" id="CAADJA010000002">
    <property type="protein sequence ID" value="VFS51287.1"/>
    <property type="molecule type" value="Genomic_DNA"/>
</dbReference>
<proteinExistence type="predicted"/>
<dbReference type="RefSeq" id="WP_029096064.1">
    <property type="nucleotide sequence ID" value="NZ_CAADJA010000002.1"/>
</dbReference>
<dbReference type="EMBL" id="PDDX01000001">
    <property type="protein sequence ID" value="PHI31064.1"/>
    <property type="molecule type" value="Genomic_DNA"/>
</dbReference>
<evidence type="ECO:0000313" key="1">
    <source>
        <dbReference type="EMBL" id="PHI31064.1"/>
    </source>
</evidence>
<dbReference type="AlphaFoldDB" id="A0A2C6DQI7"/>
<evidence type="ECO:0000313" key="2">
    <source>
        <dbReference type="EMBL" id="VFS51287.1"/>
    </source>
</evidence>